<accession>A0A0D3I489</accession>
<organism evidence="1 2">
    <name type="scientific">Emiliania huxleyi (strain CCMP1516)</name>
    <dbReference type="NCBI Taxonomy" id="280463"/>
    <lineage>
        <taxon>Eukaryota</taxon>
        <taxon>Haptista</taxon>
        <taxon>Haptophyta</taxon>
        <taxon>Prymnesiophyceae</taxon>
        <taxon>Isochrysidales</taxon>
        <taxon>Noelaerhabdaceae</taxon>
        <taxon>Emiliania</taxon>
    </lineage>
</organism>
<protein>
    <recommendedName>
        <fullName evidence="3">SAP domain-containing protein</fullName>
    </recommendedName>
</protein>
<evidence type="ECO:0000313" key="2">
    <source>
        <dbReference type="Proteomes" id="UP000013827"/>
    </source>
</evidence>
<name>A0A0D3I489_EMIH1</name>
<keyword evidence="2" id="KW-1185">Reference proteome</keyword>
<sequence>MGPRKTGLTNFQLDKLLDSYGVAAADRGNKQARQDRAKSLVENELNSLRAELSVYSAPTVVPAVSTGAEGEAASLISASGGGALPAASLVAGVLGPATNSAPAASESFLPVAAAEVTSPGLLAAAAASAFAETANHLHNLAQAANTLPTTVSDTASHALPPSLPGAFAAGAFATSGVGPWAGD</sequence>
<evidence type="ECO:0000313" key="1">
    <source>
        <dbReference type="EnsemblProtists" id="EOD06074"/>
    </source>
</evidence>
<proteinExistence type="predicted"/>
<dbReference type="KEGG" id="ehx:EMIHUDRAFT_453499"/>
<dbReference type="GeneID" id="17252279"/>
<dbReference type="PaxDb" id="2903-EOD06074"/>
<dbReference type="HOGENOM" id="CLU_1477731_0_0_1"/>
<evidence type="ECO:0008006" key="3">
    <source>
        <dbReference type="Google" id="ProtNLM"/>
    </source>
</evidence>
<reference evidence="2" key="1">
    <citation type="journal article" date="2013" name="Nature">
        <title>Pan genome of the phytoplankton Emiliania underpins its global distribution.</title>
        <authorList>
            <person name="Read B.A."/>
            <person name="Kegel J."/>
            <person name="Klute M.J."/>
            <person name="Kuo A."/>
            <person name="Lefebvre S.C."/>
            <person name="Maumus F."/>
            <person name="Mayer C."/>
            <person name="Miller J."/>
            <person name="Monier A."/>
            <person name="Salamov A."/>
            <person name="Young J."/>
            <person name="Aguilar M."/>
            <person name="Claverie J.M."/>
            <person name="Frickenhaus S."/>
            <person name="Gonzalez K."/>
            <person name="Herman E.K."/>
            <person name="Lin Y.C."/>
            <person name="Napier J."/>
            <person name="Ogata H."/>
            <person name="Sarno A.F."/>
            <person name="Shmutz J."/>
            <person name="Schroeder D."/>
            <person name="de Vargas C."/>
            <person name="Verret F."/>
            <person name="von Dassow P."/>
            <person name="Valentin K."/>
            <person name="Van de Peer Y."/>
            <person name="Wheeler G."/>
            <person name="Dacks J.B."/>
            <person name="Delwiche C.F."/>
            <person name="Dyhrman S.T."/>
            <person name="Glockner G."/>
            <person name="John U."/>
            <person name="Richards T."/>
            <person name="Worden A.Z."/>
            <person name="Zhang X."/>
            <person name="Grigoriev I.V."/>
            <person name="Allen A.E."/>
            <person name="Bidle K."/>
            <person name="Borodovsky M."/>
            <person name="Bowler C."/>
            <person name="Brownlee C."/>
            <person name="Cock J.M."/>
            <person name="Elias M."/>
            <person name="Gladyshev V.N."/>
            <person name="Groth M."/>
            <person name="Guda C."/>
            <person name="Hadaegh A."/>
            <person name="Iglesias-Rodriguez M.D."/>
            <person name="Jenkins J."/>
            <person name="Jones B.M."/>
            <person name="Lawson T."/>
            <person name="Leese F."/>
            <person name="Lindquist E."/>
            <person name="Lobanov A."/>
            <person name="Lomsadze A."/>
            <person name="Malik S.B."/>
            <person name="Marsh M.E."/>
            <person name="Mackinder L."/>
            <person name="Mock T."/>
            <person name="Mueller-Roeber B."/>
            <person name="Pagarete A."/>
            <person name="Parker M."/>
            <person name="Probert I."/>
            <person name="Quesneville H."/>
            <person name="Raines C."/>
            <person name="Rensing S.A."/>
            <person name="Riano-Pachon D.M."/>
            <person name="Richier S."/>
            <person name="Rokitta S."/>
            <person name="Shiraiwa Y."/>
            <person name="Soanes D.M."/>
            <person name="van der Giezen M."/>
            <person name="Wahlund T.M."/>
            <person name="Williams B."/>
            <person name="Wilson W."/>
            <person name="Wolfe G."/>
            <person name="Wurch L.L."/>
        </authorList>
    </citation>
    <scope>NUCLEOTIDE SEQUENCE</scope>
</reference>
<reference evidence="1" key="2">
    <citation type="submission" date="2024-10" db="UniProtKB">
        <authorList>
            <consortium name="EnsemblProtists"/>
        </authorList>
    </citation>
    <scope>IDENTIFICATION</scope>
</reference>
<dbReference type="AlphaFoldDB" id="A0A0D3I489"/>
<dbReference type="Proteomes" id="UP000013827">
    <property type="component" value="Unassembled WGS sequence"/>
</dbReference>
<dbReference type="EnsemblProtists" id="EOD06074">
    <property type="protein sequence ID" value="EOD06074"/>
    <property type="gene ID" value="EMIHUDRAFT_453499"/>
</dbReference>
<dbReference type="RefSeq" id="XP_005758503.1">
    <property type="nucleotide sequence ID" value="XM_005758446.1"/>
</dbReference>